<dbReference type="AlphaFoldDB" id="A0A934QW84"/>
<feature type="compositionally biased region" description="Basic residues" evidence="1">
    <location>
        <begin position="29"/>
        <end position="45"/>
    </location>
</feature>
<sequence>MPKSSRSRKTHHTTATGGPGSSSSLPPGQRRRRDFPRFSHHRKRPPAVASAPEVLVVLPSGHEFRVPVHRLEQAVPRVEQVADFHCVAGWSSPSLTWSGFSFGQFWAAFVEPRCARGQTAGIVVHGQDGVVAALDLRDALGHDVLLADRLDGAPLDPAHGAPLRLVTPGQYGYKNIKHVARIEVCATLPDPGRGRHLRARVEHEERHPRIRGRLLRLPYRLAIPLIIRMSRLKYRPEDRET</sequence>
<dbReference type="SUPFAM" id="SSF56524">
    <property type="entry name" value="Oxidoreductase molybdopterin-binding domain"/>
    <property type="match status" value="1"/>
</dbReference>
<feature type="region of interest" description="Disordered" evidence="1">
    <location>
        <begin position="1"/>
        <end position="46"/>
    </location>
</feature>
<dbReference type="InterPro" id="IPR036374">
    <property type="entry name" value="OxRdtase_Mopterin-bd_sf"/>
</dbReference>
<proteinExistence type="predicted"/>
<dbReference type="PANTHER" id="PTHR43032">
    <property type="entry name" value="PROTEIN-METHIONINE-SULFOXIDE REDUCTASE"/>
    <property type="match status" value="1"/>
</dbReference>
<dbReference type="Gene3D" id="3.90.420.10">
    <property type="entry name" value="Oxidoreductase, molybdopterin-binding domain"/>
    <property type="match status" value="1"/>
</dbReference>
<organism evidence="3 4">
    <name type="scientific">Prauserella cavernicola</name>
    <dbReference type="NCBI Taxonomy" id="2800127"/>
    <lineage>
        <taxon>Bacteria</taxon>
        <taxon>Bacillati</taxon>
        <taxon>Actinomycetota</taxon>
        <taxon>Actinomycetes</taxon>
        <taxon>Pseudonocardiales</taxon>
        <taxon>Pseudonocardiaceae</taxon>
        <taxon>Prauserella</taxon>
    </lineage>
</organism>
<keyword evidence="4" id="KW-1185">Reference proteome</keyword>
<feature type="domain" description="Oxidoreductase molybdopterin-binding" evidence="2">
    <location>
        <begin position="63"/>
        <end position="186"/>
    </location>
</feature>
<gene>
    <name evidence="3" type="ORF">JHE00_19185</name>
</gene>
<dbReference type="RefSeq" id="WP_200319918.1">
    <property type="nucleotide sequence ID" value="NZ_JAENJH010000004.1"/>
</dbReference>
<reference evidence="3" key="1">
    <citation type="submission" date="2020-12" db="EMBL/GenBank/DDBJ databases">
        <title>Prauserella sp. ASG 168, a novel actinomycete isolated from cave rock.</title>
        <authorList>
            <person name="Suriyachadkun C."/>
        </authorList>
    </citation>
    <scope>NUCLEOTIDE SEQUENCE</scope>
    <source>
        <strain evidence="3">ASG 168</strain>
    </source>
</reference>
<accession>A0A934QW84</accession>
<dbReference type="Pfam" id="PF00174">
    <property type="entry name" value="Oxidored_molyb"/>
    <property type="match status" value="1"/>
</dbReference>
<dbReference type="EMBL" id="JAENJH010000004">
    <property type="protein sequence ID" value="MBK1786458.1"/>
    <property type="molecule type" value="Genomic_DNA"/>
</dbReference>
<evidence type="ECO:0000313" key="4">
    <source>
        <dbReference type="Proteomes" id="UP000635245"/>
    </source>
</evidence>
<name>A0A934QW84_9PSEU</name>
<feature type="compositionally biased region" description="Basic residues" evidence="1">
    <location>
        <begin position="1"/>
        <end position="12"/>
    </location>
</feature>
<evidence type="ECO:0000259" key="2">
    <source>
        <dbReference type="Pfam" id="PF00174"/>
    </source>
</evidence>
<dbReference type="Proteomes" id="UP000635245">
    <property type="component" value="Unassembled WGS sequence"/>
</dbReference>
<evidence type="ECO:0000256" key="1">
    <source>
        <dbReference type="SAM" id="MobiDB-lite"/>
    </source>
</evidence>
<evidence type="ECO:0000313" key="3">
    <source>
        <dbReference type="EMBL" id="MBK1786458.1"/>
    </source>
</evidence>
<comment type="caution">
    <text evidence="3">The sequence shown here is derived from an EMBL/GenBank/DDBJ whole genome shotgun (WGS) entry which is preliminary data.</text>
</comment>
<dbReference type="InterPro" id="IPR000572">
    <property type="entry name" value="OxRdtase_Mopterin-bd_dom"/>
</dbReference>
<protein>
    <submittedName>
        <fullName evidence="3">Molybdopterin-dependent oxidoreductase</fullName>
    </submittedName>
</protein>